<reference evidence="2" key="2">
    <citation type="submission" date="2018-03" db="EMBL/GenBank/DDBJ databases">
        <title>The Triticum urartu genome reveals the dynamic nature of wheat genome evolution.</title>
        <authorList>
            <person name="Ling H."/>
            <person name="Ma B."/>
            <person name="Shi X."/>
            <person name="Liu H."/>
            <person name="Dong L."/>
            <person name="Sun H."/>
            <person name="Cao Y."/>
            <person name="Gao Q."/>
            <person name="Zheng S."/>
            <person name="Li Y."/>
            <person name="Yu Y."/>
            <person name="Du H."/>
            <person name="Qi M."/>
            <person name="Li Y."/>
            <person name="Yu H."/>
            <person name="Cui Y."/>
            <person name="Wang N."/>
            <person name="Chen C."/>
            <person name="Wu H."/>
            <person name="Zhao Y."/>
            <person name="Zhang J."/>
            <person name="Li Y."/>
            <person name="Zhou W."/>
            <person name="Zhang B."/>
            <person name="Hu W."/>
            <person name="Eijk M."/>
            <person name="Tang J."/>
            <person name="Witsenboer H."/>
            <person name="Zhao S."/>
            <person name="Li Z."/>
            <person name="Zhang A."/>
            <person name="Wang D."/>
            <person name="Liang C."/>
        </authorList>
    </citation>
    <scope>NUCLEOTIDE SEQUENCE [LARGE SCALE GENOMIC DNA]</scope>
    <source>
        <strain evidence="2">cv. G1812</strain>
    </source>
</reference>
<dbReference type="EnsemblPlants" id="TuG1812G0200003689.01.T01">
    <property type="protein sequence ID" value="TuG1812G0200003689.01.T01"/>
    <property type="gene ID" value="TuG1812G0200003689.01"/>
</dbReference>
<dbReference type="PANTHER" id="PTHR45786:SF74">
    <property type="entry name" value="ATP-DEPENDENT DNA HELICASE"/>
    <property type="match status" value="1"/>
</dbReference>
<accession>A0A8R7TK12</accession>
<keyword evidence="3" id="KW-1185">Reference proteome</keyword>
<protein>
    <submittedName>
        <fullName evidence="2">Uncharacterized protein</fullName>
    </submittedName>
</protein>
<dbReference type="Proteomes" id="UP000015106">
    <property type="component" value="Chromosome 2"/>
</dbReference>
<reference evidence="2" key="3">
    <citation type="submission" date="2022-06" db="UniProtKB">
        <authorList>
            <consortium name="EnsemblPlants"/>
        </authorList>
    </citation>
    <scope>IDENTIFICATION</scope>
</reference>
<reference evidence="3" key="1">
    <citation type="journal article" date="2013" name="Nature">
        <title>Draft genome of the wheat A-genome progenitor Triticum urartu.</title>
        <authorList>
            <person name="Ling H.Q."/>
            <person name="Zhao S."/>
            <person name="Liu D."/>
            <person name="Wang J."/>
            <person name="Sun H."/>
            <person name="Zhang C."/>
            <person name="Fan H."/>
            <person name="Li D."/>
            <person name="Dong L."/>
            <person name="Tao Y."/>
            <person name="Gao C."/>
            <person name="Wu H."/>
            <person name="Li Y."/>
            <person name="Cui Y."/>
            <person name="Guo X."/>
            <person name="Zheng S."/>
            <person name="Wang B."/>
            <person name="Yu K."/>
            <person name="Liang Q."/>
            <person name="Yang W."/>
            <person name="Lou X."/>
            <person name="Chen J."/>
            <person name="Feng M."/>
            <person name="Jian J."/>
            <person name="Zhang X."/>
            <person name="Luo G."/>
            <person name="Jiang Y."/>
            <person name="Liu J."/>
            <person name="Wang Z."/>
            <person name="Sha Y."/>
            <person name="Zhang B."/>
            <person name="Wu H."/>
            <person name="Tang D."/>
            <person name="Shen Q."/>
            <person name="Xue P."/>
            <person name="Zou S."/>
            <person name="Wang X."/>
            <person name="Liu X."/>
            <person name="Wang F."/>
            <person name="Yang Y."/>
            <person name="An X."/>
            <person name="Dong Z."/>
            <person name="Zhang K."/>
            <person name="Zhang X."/>
            <person name="Luo M.C."/>
            <person name="Dvorak J."/>
            <person name="Tong Y."/>
            <person name="Wang J."/>
            <person name="Yang H."/>
            <person name="Li Z."/>
            <person name="Wang D."/>
            <person name="Zhang A."/>
            <person name="Wang J."/>
        </authorList>
    </citation>
    <scope>NUCLEOTIDE SEQUENCE</scope>
    <source>
        <strain evidence="3">cv. G1812</strain>
    </source>
</reference>
<evidence type="ECO:0000256" key="1">
    <source>
        <dbReference type="SAM" id="MobiDB-lite"/>
    </source>
</evidence>
<feature type="compositionally biased region" description="Basic residues" evidence="1">
    <location>
        <begin position="25"/>
        <end position="38"/>
    </location>
</feature>
<organism evidence="2 3">
    <name type="scientific">Triticum urartu</name>
    <name type="common">Red wild einkorn</name>
    <name type="synonym">Crithodium urartu</name>
    <dbReference type="NCBI Taxonomy" id="4572"/>
    <lineage>
        <taxon>Eukaryota</taxon>
        <taxon>Viridiplantae</taxon>
        <taxon>Streptophyta</taxon>
        <taxon>Embryophyta</taxon>
        <taxon>Tracheophyta</taxon>
        <taxon>Spermatophyta</taxon>
        <taxon>Magnoliopsida</taxon>
        <taxon>Liliopsida</taxon>
        <taxon>Poales</taxon>
        <taxon>Poaceae</taxon>
        <taxon>BOP clade</taxon>
        <taxon>Pooideae</taxon>
        <taxon>Triticodae</taxon>
        <taxon>Triticeae</taxon>
        <taxon>Triticinae</taxon>
        <taxon>Triticum</taxon>
    </lineage>
</organism>
<feature type="region of interest" description="Disordered" evidence="1">
    <location>
        <begin position="17"/>
        <end position="125"/>
    </location>
</feature>
<proteinExistence type="predicted"/>
<sequence length="462" mass="50861">MARGPVAAHAQGTVEAGVGLVGGRGRGRGRSAGRRGRGTGRGGSNIGRAPVSDHVAACRVPDAGAEPLDRRRGVSRRVPAAGAEPIARRGRGARQVPTAGRGAMPRPSGRGVRGHVPSHGADSGNAAAVAVPGQAAGPGFTAAPRRAVVPGISRRYVPHQPVGCPPRSRTSDGWFPFLSSTVAAVNRRKRKMCVEFRRARYEEHVVDGPLPKDWHGFSVYVSSEVTGVDRNRRKRRKVSIKLRRPGCEEIVVQGPMPKDWQGFSVKFAESLKACYADRSYYGPPDFLCQYCGASFWFAECSKSRSSWTQRKMVYNRCCEGAKLYIPPFKDPPAYLRELLRFNGTSCAKKFIRTIREYNCMFAFTSMGATIERSFGGSRGPKIFKISGQVSHRIGSLVPSGDDTPKFAELYIHDPANEIRHRMNALNPDDKPTGVWMRVLWLVLETCLMSLTHWYRPFGRRVR</sequence>
<evidence type="ECO:0000313" key="2">
    <source>
        <dbReference type="EnsemblPlants" id="TuG1812G0200003689.01.T01"/>
    </source>
</evidence>
<dbReference type="AlphaFoldDB" id="A0A8R7TK12"/>
<name>A0A8R7TK12_TRIUA</name>
<dbReference type="Gramene" id="TuG1812G0200003689.01.T01">
    <property type="protein sequence ID" value="TuG1812G0200003689.01.T01"/>
    <property type="gene ID" value="TuG1812G0200003689.01"/>
</dbReference>
<dbReference type="PANTHER" id="PTHR45786">
    <property type="entry name" value="DNA BINDING PROTEIN-LIKE"/>
    <property type="match status" value="1"/>
</dbReference>
<evidence type="ECO:0000313" key="3">
    <source>
        <dbReference type="Proteomes" id="UP000015106"/>
    </source>
</evidence>